<accession>A0A2R8ALG3</accession>
<dbReference type="Proteomes" id="UP000244911">
    <property type="component" value="Unassembled WGS sequence"/>
</dbReference>
<keyword evidence="2" id="KW-0472">Membrane</keyword>
<feature type="transmembrane region" description="Helical" evidence="2">
    <location>
        <begin position="51"/>
        <end position="68"/>
    </location>
</feature>
<keyword evidence="4" id="KW-1185">Reference proteome</keyword>
<evidence type="ECO:0000313" key="4">
    <source>
        <dbReference type="Proteomes" id="UP000244911"/>
    </source>
</evidence>
<dbReference type="OrthoDB" id="7871801at2"/>
<feature type="compositionally biased region" description="Low complexity" evidence="1">
    <location>
        <begin position="79"/>
        <end position="97"/>
    </location>
</feature>
<dbReference type="AlphaFoldDB" id="A0A2R8ALG3"/>
<keyword evidence="2" id="KW-0812">Transmembrane</keyword>
<dbReference type="EMBL" id="OMOI01000001">
    <property type="protein sequence ID" value="SPF76883.1"/>
    <property type="molecule type" value="Genomic_DNA"/>
</dbReference>
<reference evidence="3 4" key="1">
    <citation type="submission" date="2018-03" db="EMBL/GenBank/DDBJ databases">
        <authorList>
            <person name="Keele B.F."/>
        </authorList>
    </citation>
    <scope>NUCLEOTIDE SEQUENCE [LARGE SCALE GENOMIC DNA]</scope>
    <source>
        <strain evidence="3 4">CECT 8811</strain>
    </source>
</reference>
<dbReference type="RefSeq" id="WP_108856853.1">
    <property type="nucleotide sequence ID" value="NZ_OMOI01000001.1"/>
</dbReference>
<sequence length="97" mass="10635">MRSPREPLFLARQSYRRRRIEDAARLLPLLGVVLFLLPLMVGGAIGNVRLAYVFSAWFGLILSALILARHLGRDAAQRSGGSQSEPTSSSDDPTGTR</sequence>
<protein>
    <submittedName>
        <fullName evidence="3">Uncharacterized protein</fullName>
    </submittedName>
</protein>
<proteinExistence type="predicted"/>
<evidence type="ECO:0000256" key="1">
    <source>
        <dbReference type="SAM" id="MobiDB-lite"/>
    </source>
</evidence>
<name>A0A2R8ALG3_9RHOB</name>
<feature type="region of interest" description="Disordered" evidence="1">
    <location>
        <begin position="75"/>
        <end position="97"/>
    </location>
</feature>
<feature type="transmembrane region" description="Helical" evidence="2">
    <location>
        <begin position="26"/>
        <end position="45"/>
    </location>
</feature>
<evidence type="ECO:0000313" key="3">
    <source>
        <dbReference type="EMBL" id="SPF76883.1"/>
    </source>
</evidence>
<organism evidence="3 4">
    <name type="scientific">Aliiroseovarius pelagivivens</name>
    <dbReference type="NCBI Taxonomy" id="1639690"/>
    <lineage>
        <taxon>Bacteria</taxon>
        <taxon>Pseudomonadati</taxon>
        <taxon>Pseudomonadota</taxon>
        <taxon>Alphaproteobacteria</taxon>
        <taxon>Rhodobacterales</taxon>
        <taxon>Paracoccaceae</taxon>
        <taxon>Aliiroseovarius</taxon>
    </lineage>
</organism>
<evidence type="ECO:0000256" key="2">
    <source>
        <dbReference type="SAM" id="Phobius"/>
    </source>
</evidence>
<keyword evidence="2" id="KW-1133">Transmembrane helix</keyword>
<gene>
    <name evidence="3" type="ORF">ALP8811_01900</name>
</gene>